<dbReference type="Proteomes" id="UP000004994">
    <property type="component" value="Unassembled WGS sequence"/>
</dbReference>
<dbReference type="PANTHER" id="PTHR33187:SF11">
    <property type="entry name" value="AMINOTRANSFERASE-LIKE PLANT MOBILE DOMAIN-CONTAINING PROTEIN"/>
    <property type="match status" value="1"/>
</dbReference>
<dbReference type="AlphaFoldDB" id="A0A494G8H5"/>
<protein>
    <submittedName>
        <fullName evidence="1">Uncharacterized protein</fullName>
    </submittedName>
</protein>
<dbReference type="InParanoid" id="A0A494G8H5"/>
<proteinExistence type="predicted"/>
<keyword evidence="2" id="KW-1185">Reference proteome</keyword>
<reference evidence="1" key="2">
    <citation type="submission" date="2019-04" db="UniProtKB">
        <authorList>
            <consortium name="EnsemblPlants"/>
        </authorList>
    </citation>
    <scope>IDENTIFICATION</scope>
    <source>
        <strain evidence="1">cv. Heinz 1706</strain>
    </source>
</reference>
<dbReference type="PANTHER" id="PTHR33187">
    <property type="entry name" value="WU:FI09B08"/>
    <property type="match status" value="1"/>
</dbReference>
<dbReference type="Gramene" id="Solyc00g007910.1.1">
    <property type="protein sequence ID" value="Solyc00g007910.1.1.1.CDS"/>
    <property type="gene ID" value="Solyc00g007910.1"/>
</dbReference>
<dbReference type="EnsemblPlants" id="Solyc00g007910.1.1">
    <property type="protein sequence ID" value="Solyc00g007910.1.1.1.CDS"/>
    <property type="gene ID" value="Solyc00g007910.1"/>
</dbReference>
<evidence type="ECO:0000313" key="1">
    <source>
        <dbReference type="EnsemblPlants" id="Solyc00g007910.1.1.1.CDS"/>
    </source>
</evidence>
<evidence type="ECO:0000313" key="2">
    <source>
        <dbReference type="Proteomes" id="UP000004994"/>
    </source>
</evidence>
<reference evidence="1" key="1">
    <citation type="journal article" date="2012" name="Nature">
        <title>The tomato genome sequence provides insights into fleshy fruit evolution.</title>
        <authorList>
            <consortium name="Tomato Genome Consortium"/>
        </authorList>
    </citation>
    <scope>NUCLEOTIDE SEQUENCE [LARGE SCALE GENOMIC DNA]</scope>
    <source>
        <strain evidence="1">cv. Heinz 1706</strain>
    </source>
</reference>
<organism evidence="1">
    <name type="scientific">Solanum lycopersicum</name>
    <name type="common">Tomato</name>
    <name type="synonym">Lycopersicon esculentum</name>
    <dbReference type="NCBI Taxonomy" id="4081"/>
    <lineage>
        <taxon>Eukaryota</taxon>
        <taxon>Viridiplantae</taxon>
        <taxon>Streptophyta</taxon>
        <taxon>Embryophyta</taxon>
        <taxon>Tracheophyta</taxon>
        <taxon>Spermatophyta</taxon>
        <taxon>Magnoliopsida</taxon>
        <taxon>eudicotyledons</taxon>
        <taxon>Gunneridae</taxon>
        <taxon>Pentapetalae</taxon>
        <taxon>asterids</taxon>
        <taxon>lamiids</taxon>
        <taxon>Solanales</taxon>
        <taxon>Solanaceae</taxon>
        <taxon>Solanoideae</taxon>
        <taxon>Solaneae</taxon>
        <taxon>Solanum</taxon>
        <taxon>Solanum subgen. Lycopersicon</taxon>
    </lineage>
</organism>
<dbReference type="PaxDb" id="4081-Solyc00g007910.1.1"/>
<name>A0A494G8H5_SOLLC</name>
<sequence>MARGKNTWLDDIWRGMPLSPFGKTHGRMTSGVTYHLCPYTAHIVGRHRAWHVMITHGKHTRSDNVECGMLSWFLDSTHSRTTSAVAGCRRPWEAYTGSDNVGLGMPSSTLESIHGRTMSGMAYYHRQWTTHTIGLRRVGKFYNGLWEAHIVSQHRPLNVIIALGRHTRSDYIGCGMLSSPLEIIHD</sequence>
<accession>A0A494G8H5</accession>